<feature type="transmembrane region" description="Helical" evidence="1">
    <location>
        <begin position="6"/>
        <end position="25"/>
    </location>
</feature>
<reference evidence="2 3" key="1">
    <citation type="submission" date="2021-04" db="EMBL/GenBank/DDBJ databases">
        <title>Draft genome sequence of Paenibacillus cisolokensis, LC2-13A.</title>
        <authorList>
            <person name="Uke A."/>
            <person name="Chhe C."/>
            <person name="Baramee S."/>
            <person name="Kosugi A."/>
        </authorList>
    </citation>
    <scope>NUCLEOTIDE SEQUENCE [LARGE SCALE GENOMIC DNA]</scope>
    <source>
        <strain evidence="2 3">LC2-13A</strain>
    </source>
</reference>
<dbReference type="Proteomes" id="UP000680304">
    <property type="component" value="Unassembled WGS sequence"/>
</dbReference>
<evidence type="ECO:0000256" key="1">
    <source>
        <dbReference type="SAM" id="Phobius"/>
    </source>
</evidence>
<comment type="caution">
    <text evidence="2">The sequence shown here is derived from an EMBL/GenBank/DDBJ whole genome shotgun (WGS) entry which is preliminary data.</text>
</comment>
<evidence type="ECO:0000313" key="3">
    <source>
        <dbReference type="Proteomes" id="UP000680304"/>
    </source>
</evidence>
<accession>A0ABQ4N353</accession>
<proteinExistence type="predicted"/>
<sequence>MKKLLLGSIIILGMIIIYFVISTYPRDIHINAEGMKYRLGNENIGKEESVRIKIDGKLYKSIAGNKTFKGIITIEGEEIPVPENQRQLEIHFRKERYGSVVYTYIEDGKPYMFNYGTIYIDKSFSKATFTVFDRMDNNQGTWSADNGIMISVPAYDRGEALGISNMLMNKYLDGYVLK</sequence>
<keyword evidence="3" id="KW-1185">Reference proteome</keyword>
<name>A0ABQ4N353_9BACL</name>
<evidence type="ECO:0000313" key="2">
    <source>
        <dbReference type="EMBL" id="GIQ62610.1"/>
    </source>
</evidence>
<organism evidence="2 3">
    <name type="scientific">Paenibacillus cisolokensis</name>
    <dbReference type="NCBI Taxonomy" id="1658519"/>
    <lineage>
        <taxon>Bacteria</taxon>
        <taxon>Bacillati</taxon>
        <taxon>Bacillota</taxon>
        <taxon>Bacilli</taxon>
        <taxon>Bacillales</taxon>
        <taxon>Paenibacillaceae</taxon>
        <taxon>Paenibacillus</taxon>
    </lineage>
</organism>
<dbReference type="RefSeq" id="WP_213527940.1">
    <property type="nucleotide sequence ID" value="NZ_BOVJ01000039.1"/>
</dbReference>
<gene>
    <name evidence="2" type="ORF">PACILC2_11780</name>
</gene>
<protein>
    <submittedName>
        <fullName evidence="2">Uncharacterized protein</fullName>
    </submittedName>
</protein>
<keyword evidence="1" id="KW-0472">Membrane</keyword>
<keyword evidence="1" id="KW-0812">Transmembrane</keyword>
<dbReference type="EMBL" id="BOVJ01000039">
    <property type="protein sequence ID" value="GIQ62610.1"/>
    <property type="molecule type" value="Genomic_DNA"/>
</dbReference>
<keyword evidence="1" id="KW-1133">Transmembrane helix</keyword>